<accession>A0A382MYH2</accession>
<dbReference type="SUPFAM" id="SSF52540">
    <property type="entry name" value="P-loop containing nucleoside triphosphate hydrolases"/>
    <property type="match status" value="1"/>
</dbReference>
<dbReference type="GO" id="GO:0006261">
    <property type="term" value="P:DNA-templated DNA replication"/>
    <property type="evidence" value="ECO:0007669"/>
    <property type="project" value="TreeGrafter"/>
</dbReference>
<dbReference type="AlphaFoldDB" id="A0A382MYH2"/>
<dbReference type="EMBL" id="UINC01096571">
    <property type="protein sequence ID" value="SVC53570.1"/>
    <property type="molecule type" value="Genomic_DNA"/>
</dbReference>
<feature type="non-terminal residue" evidence="4">
    <location>
        <position position="114"/>
    </location>
</feature>
<protein>
    <recommendedName>
        <fullName evidence="5">AAA+ ATPase domain-containing protein</fullName>
    </recommendedName>
</protein>
<evidence type="ECO:0000256" key="2">
    <source>
        <dbReference type="ARBA" id="ARBA00022741"/>
    </source>
</evidence>
<keyword evidence="1" id="KW-0235">DNA replication</keyword>
<dbReference type="InterPro" id="IPR050238">
    <property type="entry name" value="DNA_Rep/Repair_Clamp_Loader"/>
</dbReference>
<organism evidence="4">
    <name type="scientific">marine metagenome</name>
    <dbReference type="NCBI Taxonomy" id="408172"/>
    <lineage>
        <taxon>unclassified sequences</taxon>
        <taxon>metagenomes</taxon>
        <taxon>ecological metagenomes</taxon>
    </lineage>
</organism>
<name>A0A382MYH2_9ZZZZ</name>
<sequence>MSSSSVMWVEKYRPQKISELVNQKEILGSINSMLKNQSEIPHLLFSGSAGVGKTSAALCLSKEILGEHSKDYTLELNASDERGINMVRERVKKFSRFAGLDTEIPFKIIILDEA</sequence>
<dbReference type="InterPro" id="IPR027417">
    <property type="entry name" value="P-loop_NTPase"/>
</dbReference>
<proteinExistence type="predicted"/>
<reference evidence="4" key="1">
    <citation type="submission" date="2018-05" db="EMBL/GenBank/DDBJ databases">
        <authorList>
            <person name="Lanie J.A."/>
            <person name="Ng W.-L."/>
            <person name="Kazmierczak K.M."/>
            <person name="Andrzejewski T.M."/>
            <person name="Davidsen T.M."/>
            <person name="Wayne K.J."/>
            <person name="Tettelin H."/>
            <person name="Glass J.I."/>
            <person name="Rusch D."/>
            <person name="Podicherti R."/>
            <person name="Tsui H.-C.T."/>
            <person name="Winkler M.E."/>
        </authorList>
    </citation>
    <scope>NUCLEOTIDE SEQUENCE</scope>
</reference>
<evidence type="ECO:0000256" key="3">
    <source>
        <dbReference type="ARBA" id="ARBA00022840"/>
    </source>
</evidence>
<dbReference type="PANTHER" id="PTHR11669:SF20">
    <property type="entry name" value="REPLICATION FACTOR C SUBUNIT 4"/>
    <property type="match status" value="1"/>
</dbReference>
<keyword evidence="2" id="KW-0547">Nucleotide-binding</keyword>
<evidence type="ECO:0000256" key="1">
    <source>
        <dbReference type="ARBA" id="ARBA00022705"/>
    </source>
</evidence>
<dbReference type="PANTHER" id="PTHR11669">
    <property type="entry name" value="REPLICATION FACTOR C / DNA POLYMERASE III GAMMA-TAU SUBUNIT"/>
    <property type="match status" value="1"/>
</dbReference>
<dbReference type="GO" id="GO:0006281">
    <property type="term" value="P:DNA repair"/>
    <property type="evidence" value="ECO:0007669"/>
    <property type="project" value="TreeGrafter"/>
</dbReference>
<dbReference type="GO" id="GO:0003689">
    <property type="term" value="F:DNA clamp loader activity"/>
    <property type="evidence" value="ECO:0007669"/>
    <property type="project" value="TreeGrafter"/>
</dbReference>
<dbReference type="GO" id="GO:0005663">
    <property type="term" value="C:DNA replication factor C complex"/>
    <property type="evidence" value="ECO:0007669"/>
    <property type="project" value="TreeGrafter"/>
</dbReference>
<dbReference type="Gene3D" id="3.40.50.300">
    <property type="entry name" value="P-loop containing nucleotide triphosphate hydrolases"/>
    <property type="match status" value="1"/>
</dbReference>
<dbReference type="CDD" id="cd00009">
    <property type="entry name" value="AAA"/>
    <property type="match status" value="1"/>
</dbReference>
<evidence type="ECO:0008006" key="5">
    <source>
        <dbReference type="Google" id="ProtNLM"/>
    </source>
</evidence>
<evidence type="ECO:0000313" key="4">
    <source>
        <dbReference type="EMBL" id="SVC53570.1"/>
    </source>
</evidence>
<dbReference type="GO" id="GO:0005524">
    <property type="term" value="F:ATP binding"/>
    <property type="evidence" value="ECO:0007669"/>
    <property type="project" value="UniProtKB-KW"/>
</dbReference>
<dbReference type="Pfam" id="PF03215">
    <property type="entry name" value="Rad17"/>
    <property type="match status" value="1"/>
</dbReference>
<keyword evidence="3" id="KW-0067">ATP-binding</keyword>
<gene>
    <name evidence="4" type="ORF">METZ01_LOCUS306424</name>
</gene>